<comment type="caution">
    <text evidence="6">The sequence shown here is derived from an EMBL/GenBank/DDBJ whole genome shotgun (WGS) entry which is preliminary data.</text>
</comment>
<organism evidence="6 7">
    <name type="scientific">Lolium multiflorum</name>
    <name type="common">Italian ryegrass</name>
    <name type="synonym">Lolium perenne subsp. multiflorum</name>
    <dbReference type="NCBI Taxonomy" id="4521"/>
    <lineage>
        <taxon>Eukaryota</taxon>
        <taxon>Viridiplantae</taxon>
        <taxon>Streptophyta</taxon>
        <taxon>Embryophyta</taxon>
        <taxon>Tracheophyta</taxon>
        <taxon>Spermatophyta</taxon>
        <taxon>Magnoliopsida</taxon>
        <taxon>Liliopsida</taxon>
        <taxon>Poales</taxon>
        <taxon>Poaceae</taxon>
        <taxon>BOP clade</taxon>
        <taxon>Pooideae</taxon>
        <taxon>Poodae</taxon>
        <taxon>Poeae</taxon>
        <taxon>Poeae Chloroplast Group 2 (Poeae type)</taxon>
        <taxon>Loliodinae</taxon>
        <taxon>Loliinae</taxon>
        <taxon>Lolium</taxon>
    </lineage>
</organism>
<gene>
    <name evidence="6" type="ORF">QYE76_054241</name>
</gene>
<reference evidence="6" key="1">
    <citation type="submission" date="2023-07" db="EMBL/GenBank/DDBJ databases">
        <title>A chromosome-level genome assembly of Lolium multiflorum.</title>
        <authorList>
            <person name="Chen Y."/>
            <person name="Copetti D."/>
            <person name="Kolliker R."/>
            <person name="Studer B."/>
        </authorList>
    </citation>
    <scope>NUCLEOTIDE SEQUENCE</scope>
    <source>
        <strain evidence="6">02402/16</strain>
        <tissue evidence="6">Leaf</tissue>
    </source>
</reference>
<dbReference type="InterPro" id="IPR035669">
    <property type="entry name" value="SGNH_plant_lipase-like"/>
</dbReference>
<evidence type="ECO:0000256" key="5">
    <source>
        <dbReference type="SAM" id="SignalP"/>
    </source>
</evidence>
<dbReference type="EMBL" id="JAUUTY010000003">
    <property type="protein sequence ID" value="KAK1666082.1"/>
    <property type="molecule type" value="Genomic_DNA"/>
</dbReference>
<keyword evidence="3" id="KW-0378">Hydrolase</keyword>
<name>A0AAD8WKM4_LOLMU</name>
<dbReference type="SUPFAM" id="SSF52266">
    <property type="entry name" value="SGNH hydrolase"/>
    <property type="match status" value="1"/>
</dbReference>
<protein>
    <recommendedName>
        <fullName evidence="8">GDSL esterase/lipase</fullName>
    </recommendedName>
</protein>
<sequence length="396" mass="43377">MASCASMSVVAVVLLVLAAAQPARADRACYTRVFSFGDSITDTGNYRFVFTNDNGAHAPWPYGETYFHKATGRSSDGRLIVDFIADALGLPFVPPYWGGHSTEYFAGGANFAVGGATALSPEFLRENGVPLATDSVHLDMEMDWFRDLLKQPNLLCPDDFTDCTNMMKKSLFLVGEIGGNDYNEPLLSEMPIEMVRNLTPSVVAKISATITDLIGLGAKTLLVPGNLPIGCIPNYLMVFKSDKKEDYESETGCLRLMNEFSKYHNRFLLDELEKLRNLHSGVSIIYADYYGAAMEVYLSPKKFGIDFPLVACCGGEGFYGVSATVRCGNGEYMLCDDPRKYGSWDGLHPSEAVYKVIANGLLRGSYTQPPIANSTNSCLQLPETGSSDEEKVLYDL</sequence>
<evidence type="ECO:0000256" key="2">
    <source>
        <dbReference type="ARBA" id="ARBA00022729"/>
    </source>
</evidence>
<evidence type="ECO:0000256" key="3">
    <source>
        <dbReference type="ARBA" id="ARBA00022801"/>
    </source>
</evidence>
<dbReference type="Pfam" id="PF00657">
    <property type="entry name" value="Lipase_GDSL"/>
    <property type="match status" value="1"/>
</dbReference>
<feature type="chain" id="PRO_5042151016" description="GDSL esterase/lipase" evidence="5">
    <location>
        <begin position="26"/>
        <end position="396"/>
    </location>
</feature>
<dbReference type="Gene3D" id="3.40.50.1110">
    <property type="entry name" value="SGNH hydrolase"/>
    <property type="match status" value="1"/>
</dbReference>
<comment type="similarity">
    <text evidence="1">Belongs to the 'GDSL' lipolytic enzyme family.</text>
</comment>
<dbReference type="Proteomes" id="UP001231189">
    <property type="component" value="Unassembled WGS sequence"/>
</dbReference>
<keyword evidence="7" id="KW-1185">Reference proteome</keyword>
<dbReference type="AlphaFoldDB" id="A0AAD8WKM4"/>
<dbReference type="CDD" id="cd01837">
    <property type="entry name" value="SGNH_plant_lipase_like"/>
    <property type="match status" value="1"/>
</dbReference>
<dbReference type="GO" id="GO:0016788">
    <property type="term" value="F:hydrolase activity, acting on ester bonds"/>
    <property type="evidence" value="ECO:0007669"/>
    <property type="project" value="InterPro"/>
</dbReference>
<evidence type="ECO:0000256" key="4">
    <source>
        <dbReference type="ARBA" id="ARBA00023180"/>
    </source>
</evidence>
<accession>A0AAD8WKM4</accession>
<evidence type="ECO:0008006" key="8">
    <source>
        <dbReference type="Google" id="ProtNLM"/>
    </source>
</evidence>
<feature type="signal peptide" evidence="5">
    <location>
        <begin position="1"/>
        <end position="25"/>
    </location>
</feature>
<proteinExistence type="inferred from homology"/>
<evidence type="ECO:0000313" key="7">
    <source>
        <dbReference type="Proteomes" id="UP001231189"/>
    </source>
</evidence>
<dbReference type="PANTHER" id="PTHR22835:SF663">
    <property type="entry name" value="LIPASE-LIKE"/>
    <property type="match status" value="1"/>
</dbReference>
<keyword evidence="4" id="KW-0325">Glycoprotein</keyword>
<dbReference type="InterPro" id="IPR001087">
    <property type="entry name" value="GDSL"/>
</dbReference>
<evidence type="ECO:0000313" key="6">
    <source>
        <dbReference type="EMBL" id="KAK1666082.1"/>
    </source>
</evidence>
<evidence type="ECO:0000256" key="1">
    <source>
        <dbReference type="ARBA" id="ARBA00008668"/>
    </source>
</evidence>
<dbReference type="InterPro" id="IPR036514">
    <property type="entry name" value="SGNH_hydro_sf"/>
</dbReference>
<dbReference type="PANTHER" id="PTHR22835">
    <property type="entry name" value="ZINC FINGER FYVE DOMAIN CONTAINING PROTEIN"/>
    <property type="match status" value="1"/>
</dbReference>
<keyword evidence="2 5" id="KW-0732">Signal</keyword>